<proteinExistence type="inferred from homology"/>
<dbReference type="Proteomes" id="UP000006919">
    <property type="component" value="Chromosome"/>
</dbReference>
<dbReference type="KEGG" id="ral:Rumal_1990"/>
<dbReference type="PIRSF" id="PIRSF004848">
    <property type="entry name" value="YBL036c_PLPDEIII"/>
    <property type="match status" value="1"/>
</dbReference>
<dbReference type="EMBL" id="CP002403">
    <property type="protein sequence ID" value="ADU22483.1"/>
    <property type="molecule type" value="Genomic_DNA"/>
</dbReference>
<organism evidence="6 7">
    <name type="scientific">Ruminococcus albus (strain ATCC 27210 / DSM 20455 / JCM 14654 / NCDO 2250 / 7)</name>
    <dbReference type="NCBI Taxonomy" id="697329"/>
    <lineage>
        <taxon>Bacteria</taxon>
        <taxon>Bacillati</taxon>
        <taxon>Bacillota</taxon>
        <taxon>Clostridia</taxon>
        <taxon>Eubacteriales</taxon>
        <taxon>Oscillospiraceae</taxon>
        <taxon>Ruminococcus</taxon>
    </lineage>
</organism>
<name>E6UAR1_RUMA7</name>
<evidence type="ECO:0000256" key="1">
    <source>
        <dbReference type="ARBA" id="ARBA00022898"/>
    </source>
</evidence>
<dbReference type="eggNOG" id="COG0325">
    <property type="taxonomic scope" value="Bacteria"/>
</dbReference>
<keyword evidence="1 2" id="KW-0663">Pyridoxal phosphate</keyword>
<feature type="domain" description="Alanine racemase N-terminal" evidence="5">
    <location>
        <begin position="24"/>
        <end position="239"/>
    </location>
</feature>
<comment type="function">
    <text evidence="2">Pyridoxal 5'-phosphate (PLP)-binding protein, which is involved in PLP homeostasis.</text>
</comment>
<dbReference type="CDD" id="cd00635">
    <property type="entry name" value="PLPDE_III_YBL036c_like"/>
    <property type="match status" value="1"/>
</dbReference>
<dbReference type="NCBIfam" id="TIGR00044">
    <property type="entry name" value="YggS family pyridoxal phosphate-dependent enzyme"/>
    <property type="match status" value="1"/>
</dbReference>
<dbReference type="InterPro" id="IPR029066">
    <property type="entry name" value="PLP-binding_barrel"/>
</dbReference>
<feature type="modified residue" description="N6-(pyridoxal phosphate)lysine" evidence="2 3">
    <location>
        <position position="51"/>
    </location>
</feature>
<accession>E6UAR1</accession>
<dbReference type="SUPFAM" id="SSF51419">
    <property type="entry name" value="PLP-binding barrel"/>
    <property type="match status" value="1"/>
</dbReference>
<gene>
    <name evidence="6" type="ordered locus">Rumal_1990</name>
</gene>
<evidence type="ECO:0000256" key="2">
    <source>
        <dbReference type="HAMAP-Rule" id="MF_02087"/>
    </source>
</evidence>
<dbReference type="OrthoDB" id="9804072at2"/>
<sequence>MCQSAAKPNDYPQSEFGAVLDNYKRICYNVENAKAKYRSNDDKIDIMAVTKTVAPEKINFAIDQGITLLGENRVQEFLSKKDSYNKSAQVHMIGRLQTNKVKYIINEVSMIQSVDSLKLAKEINRLAVKNDRIMDVLLEINIGDEVSKSGVAADGLDELIYETAQLSNVRIKGLMAIPPVGCGEDMFERMHSIFLRVKENAVPNVSMEILSMGMSGDYELAIKHGSNLVRIGTALFGARNYMEG</sequence>
<dbReference type="Gene3D" id="3.20.20.10">
    <property type="entry name" value="Alanine racemase"/>
    <property type="match status" value="1"/>
</dbReference>
<dbReference type="AlphaFoldDB" id="E6UAR1"/>
<comment type="cofactor">
    <cofactor evidence="3">
        <name>pyridoxal 5'-phosphate</name>
        <dbReference type="ChEBI" id="CHEBI:597326"/>
    </cofactor>
</comment>
<comment type="similarity">
    <text evidence="2 4">Belongs to the pyridoxal phosphate-binding protein YggS/PROSC family.</text>
</comment>
<evidence type="ECO:0000313" key="7">
    <source>
        <dbReference type="Proteomes" id="UP000006919"/>
    </source>
</evidence>
<evidence type="ECO:0000313" key="6">
    <source>
        <dbReference type="EMBL" id="ADU22483.1"/>
    </source>
</evidence>
<dbReference type="HAMAP" id="MF_02087">
    <property type="entry name" value="PLP_homeostasis"/>
    <property type="match status" value="1"/>
</dbReference>
<dbReference type="InterPro" id="IPR001608">
    <property type="entry name" value="Ala_racemase_N"/>
</dbReference>
<dbReference type="PANTHER" id="PTHR10146:SF14">
    <property type="entry name" value="PYRIDOXAL PHOSPHATE HOMEOSTASIS PROTEIN"/>
    <property type="match status" value="1"/>
</dbReference>
<evidence type="ECO:0000256" key="3">
    <source>
        <dbReference type="PIRSR" id="PIRSR004848-1"/>
    </source>
</evidence>
<evidence type="ECO:0000259" key="5">
    <source>
        <dbReference type="Pfam" id="PF01168"/>
    </source>
</evidence>
<dbReference type="GO" id="GO:0030170">
    <property type="term" value="F:pyridoxal phosphate binding"/>
    <property type="evidence" value="ECO:0007669"/>
    <property type="project" value="UniProtKB-UniRule"/>
</dbReference>
<dbReference type="Pfam" id="PF01168">
    <property type="entry name" value="Ala_racemase_N"/>
    <property type="match status" value="1"/>
</dbReference>
<dbReference type="PANTHER" id="PTHR10146">
    <property type="entry name" value="PROLINE SYNTHETASE CO-TRANSCRIBED BACTERIAL HOMOLOG PROTEIN"/>
    <property type="match status" value="1"/>
</dbReference>
<reference evidence="6 7" key="1">
    <citation type="journal article" date="2011" name="J. Bacteriol.">
        <title>Complete genome of the cellulolytic ruminal bacterium Ruminococcus albus 7.</title>
        <authorList>
            <person name="Suen G."/>
            <person name="Stevenson D.M."/>
            <person name="Bruce D.C."/>
            <person name="Chertkov O."/>
            <person name="Copeland A."/>
            <person name="Cheng J.F."/>
            <person name="Detter C."/>
            <person name="Detter J.C."/>
            <person name="Goodwin L.A."/>
            <person name="Han C.S."/>
            <person name="Hauser L.J."/>
            <person name="Ivanova N.N."/>
            <person name="Kyrpides N.C."/>
            <person name="Land M.L."/>
            <person name="Lapidus A."/>
            <person name="Lucas S."/>
            <person name="Ovchinnikova G."/>
            <person name="Pitluck S."/>
            <person name="Tapia R."/>
            <person name="Woyke T."/>
            <person name="Boyum J."/>
            <person name="Mead D."/>
            <person name="Weimer P.J."/>
        </authorList>
    </citation>
    <scope>NUCLEOTIDE SEQUENCE [LARGE SCALE GENOMIC DNA]</scope>
    <source>
        <strain evidence="7">ATCC 27210 / DSM 20455 / JCM 14654 / NCDO 2250 / 7</strain>
    </source>
</reference>
<dbReference type="InterPro" id="IPR011078">
    <property type="entry name" value="PyrdxlP_homeostasis"/>
</dbReference>
<dbReference type="RefSeq" id="WP_013498643.1">
    <property type="nucleotide sequence ID" value="NC_014833.1"/>
</dbReference>
<evidence type="ECO:0000256" key="4">
    <source>
        <dbReference type="RuleBase" id="RU004514"/>
    </source>
</evidence>
<dbReference type="HOGENOM" id="CLU_059988_1_0_9"/>
<dbReference type="STRING" id="697329.Rumal_1990"/>
<protein>
    <recommendedName>
        <fullName evidence="2">Pyridoxal phosphate homeostasis protein</fullName>
        <shortName evidence="2">PLP homeostasis protein</shortName>
    </recommendedName>
</protein>